<evidence type="ECO:0000256" key="1">
    <source>
        <dbReference type="SAM" id="MobiDB-lite"/>
    </source>
</evidence>
<sequence>MIKYFILVVNIINPFHLIQSRIFITNQYYNSLKIAMVSPPIGNFVLLNKDAKFTYEYNSSNLIHQPILMTPPPQGDISSKMVNSAATPNESCRQSTSTEYHKDGSKTVTTTMNCSKKTKYDKDGQVVKETDVSNPKYRAAKSDFFNDKYEQGSSSKKK</sequence>
<reference evidence="2" key="1">
    <citation type="journal article" date="2019" name="Mol. Phylogenet. Evol.">
        <title>Morphological evolution and classification of the red algal order Ceramiales inferred using plastid phylogenomics.</title>
        <authorList>
            <person name="Diaz-Tapia P."/>
            <person name="Pasella M.M."/>
            <person name="Verbruggen H."/>
            <person name="Maggs C.A."/>
        </authorList>
    </citation>
    <scope>NUCLEOTIDE SEQUENCE</scope>
    <source>
        <strain evidence="2">PD2926</strain>
    </source>
</reference>
<keyword evidence="2" id="KW-0934">Plastid</keyword>
<feature type="compositionally biased region" description="Polar residues" evidence="1">
    <location>
        <begin position="76"/>
        <end position="98"/>
    </location>
</feature>
<feature type="region of interest" description="Disordered" evidence="1">
    <location>
        <begin position="74"/>
        <end position="158"/>
    </location>
</feature>
<name>A0A4D6WLJ8_9FLOR</name>
<accession>A0A4D6WLJ8</accession>
<organism evidence="2">
    <name type="scientific">Bornetia secundiflora</name>
    <dbReference type="NCBI Taxonomy" id="2575637"/>
    <lineage>
        <taxon>Eukaryota</taxon>
        <taxon>Rhodophyta</taxon>
        <taxon>Florideophyceae</taxon>
        <taxon>Rhodymeniophycidae</taxon>
        <taxon>Ceramiales</taxon>
        <taxon>Wrangeliaceae</taxon>
        <taxon>Bornetia</taxon>
    </lineage>
</organism>
<dbReference type="AlphaFoldDB" id="A0A4D6WLJ8"/>
<reference evidence="2" key="2">
    <citation type="submission" date="2019-04" db="EMBL/GenBank/DDBJ databases">
        <authorList>
            <person name="Pasella M."/>
        </authorList>
    </citation>
    <scope>NUCLEOTIDE SEQUENCE</scope>
    <source>
        <strain evidence="2">PD2926</strain>
    </source>
</reference>
<feature type="compositionally biased region" description="Basic and acidic residues" evidence="1">
    <location>
        <begin position="140"/>
        <end position="150"/>
    </location>
</feature>
<geneLocation type="plastid" evidence="2"/>
<evidence type="ECO:0000313" key="2">
    <source>
        <dbReference type="EMBL" id="QCI04824.1"/>
    </source>
</evidence>
<protein>
    <submittedName>
        <fullName evidence="2">Uncharacterized protein</fullName>
    </submittedName>
</protein>
<gene>
    <name evidence="2" type="primary">orf158</name>
</gene>
<proteinExistence type="predicted"/>
<feature type="compositionally biased region" description="Basic and acidic residues" evidence="1">
    <location>
        <begin position="118"/>
        <end position="131"/>
    </location>
</feature>
<feature type="compositionally biased region" description="Polar residues" evidence="1">
    <location>
        <begin position="106"/>
        <end position="115"/>
    </location>
</feature>
<dbReference type="EMBL" id="MK814615">
    <property type="protein sequence ID" value="QCI04824.1"/>
    <property type="molecule type" value="Genomic_DNA"/>
</dbReference>